<evidence type="ECO:0000256" key="3">
    <source>
        <dbReference type="ARBA" id="ARBA00022729"/>
    </source>
</evidence>
<keyword evidence="6" id="KW-0472">Membrane</keyword>
<keyword evidence="9" id="KW-0449">Lipoprotein</keyword>
<evidence type="ECO:0000256" key="4">
    <source>
        <dbReference type="ARBA" id="ARBA00022734"/>
    </source>
</evidence>
<organism evidence="11">
    <name type="scientific">Escherichia albertii</name>
    <dbReference type="NCBI Taxonomy" id="208962"/>
    <lineage>
        <taxon>Bacteria</taxon>
        <taxon>Pseudomonadati</taxon>
        <taxon>Pseudomonadota</taxon>
        <taxon>Gammaproteobacteria</taxon>
        <taxon>Enterobacterales</taxon>
        <taxon>Enterobacteriaceae</taxon>
        <taxon>Escherichia</taxon>
    </lineage>
</organism>
<dbReference type="PROSITE" id="PS50231">
    <property type="entry name" value="RICIN_B_LECTIN"/>
    <property type="match status" value="1"/>
</dbReference>
<keyword evidence="7" id="KW-0564">Palmitate</keyword>
<evidence type="ECO:0000256" key="8">
    <source>
        <dbReference type="ARBA" id="ARBA00023237"/>
    </source>
</evidence>
<evidence type="ECO:0000256" key="10">
    <source>
        <dbReference type="SAM" id="SignalP"/>
    </source>
</evidence>
<evidence type="ECO:0000256" key="6">
    <source>
        <dbReference type="ARBA" id="ARBA00023136"/>
    </source>
</evidence>
<accession>A0A224AJ18</accession>
<evidence type="ECO:0000256" key="1">
    <source>
        <dbReference type="ARBA" id="ARBA00004459"/>
    </source>
</evidence>
<keyword evidence="4" id="KW-0430">Lectin</keyword>
<name>A0A224AJ18_ESCAL</name>
<proteinExistence type="predicted"/>
<comment type="subcellular location">
    <subcellularLocation>
        <location evidence="1">Cell outer membrane</location>
        <topology evidence="1">Lipid-anchor</topology>
    </subcellularLocation>
</comment>
<evidence type="ECO:0000313" key="11">
    <source>
        <dbReference type="EMBL" id="BBA13807.1"/>
    </source>
</evidence>
<gene>
    <name evidence="11" type="primary">cdt-IC</name>
</gene>
<dbReference type="GO" id="GO:0090729">
    <property type="term" value="F:toxin activity"/>
    <property type="evidence" value="ECO:0007669"/>
    <property type="project" value="UniProtKB-KW"/>
</dbReference>
<dbReference type="Gene3D" id="2.80.10.50">
    <property type="match status" value="1"/>
</dbReference>
<dbReference type="EMBL" id="LC272513">
    <property type="protein sequence ID" value="BBA13807.1"/>
    <property type="molecule type" value="Genomic_DNA"/>
</dbReference>
<dbReference type="PRINTS" id="PR01389">
    <property type="entry name" value="CDTOXINC"/>
</dbReference>
<dbReference type="CDD" id="cd23413">
    <property type="entry name" value="beta-trefoil_Ricin_CdtC"/>
    <property type="match status" value="1"/>
</dbReference>
<dbReference type="GO" id="GO:0009279">
    <property type="term" value="C:cell outer membrane"/>
    <property type="evidence" value="ECO:0007669"/>
    <property type="project" value="UniProtKB-SubCell"/>
</dbReference>
<dbReference type="PROSITE" id="PS51257">
    <property type="entry name" value="PROKAR_LIPOPROTEIN"/>
    <property type="match status" value="1"/>
</dbReference>
<dbReference type="RefSeq" id="WP_113649540.1">
    <property type="nucleotide sequence ID" value="NZ_BEZV01000034.1"/>
</dbReference>
<dbReference type="InterPro" id="IPR003558">
    <property type="entry name" value="CDtoxinA/C"/>
</dbReference>
<feature type="chain" id="PRO_5012601164" evidence="10">
    <location>
        <begin position="20"/>
        <end position="190"/>
    </location>
</feature>
<evidence type="ECO:0000256" key="7">
    <source>
        <dbReference type="ARBA" id="ARBA00023139"/>
    </source>
</evidence>
<keyword evidence="8" id="KW-0998">Cell outer membrane</keyword>
<evidence type="ECO:0000256" key="9">
    <source>
        <dbReference type="ARBA" id="ARBA00023288"/>
    </source>
</evidence>
<keyword evidence="2" id="KW-0800">Toxin</keyword>
<dbReference type="AlphaFoldDB" id="A0A224AJ18"/>
<dbReference type="InterPro" id="IPR035992">
    <property type="entry name" value="Ricin_B-like_lectins"/>
</dbReference>
<feature type="signal peptide" evidence="10">
    <location>
        <begin position="1"/>
        <end position="19"/>
    </location>
</feature>
<sequence>MRALIIIFVLLLTACASDAVNQRGLLTQFVGNNIPADPEPRPVLVNIRNVLTGGILRNPVGRDFNVNNWVISEVKTNDLDLISAPGGHVQIKNPDGNECFAILNGQLAVAKQCSESDRNALFTFITSDTGAVQIKSIGSGQCLGNGESITDFRLKKCVDDLGRPFDTVPPGLLWMLNPPLSPAIMSPLTS</sequence>
<protein>
    <submittedName>
        <fullName evidence="11">Cytolethal distending toxin-I C subunit</fullName>
    </submittedName>
</protein>
<reference evidence="11" key="1">
    <citation type="submission" date="2017-05" db="EMBL/GenBank/DDBJ databases">
        <title>Association of cytolethal distending toxin-II gene-positive Escherichia coli with Escherichia albertii, an emerging enteropathogen.</title>
        <authorList>
            <person name="Hinenoya A."/>
            <person name="Yasuda N."/>
            <person name="Mukaizawa N."/>
            <person name="Sheikh S."/>
            <person name="Niwa Y."/>
            <person name="Awasthi S.P."/>
            <person name="Asakura M."/>
            <person name="Tsukamoto T."/>
            <person name="Nagita A."/>
            <person name="Albert M.J."/>
            <person name="Yamasaki S."/>
        </authorList>
    </citation>
    <scope>NUCLEOTIDE SEQUENCE</scope>
    <source>
        <strain evidence="11">P4839</strain>
    </source>
</reference>
<evidence type="ECO:0000256" key="2">
    <source>
        <dbReference type="ARBA" id="ARBA00022656"/>
    </source>
</evidence>
<dbReference type="Pfam" id="PF03498">
    <property type="entry name" value="CDtoxinA"/>
    <property type="match status" value="1"/>
</dbReference>
<evidence type="ECO:0000256" key="5">
    <source>
        <dbReference type="ARBA" id="ARBA00023026"/>
    </source>
</evidence>
<dbReference type="GO" id="GO:0030246">
    <property type="term" value="F:carbohydrate binding"/>
    <property type="evidence" value="ECO:0007669"/>
    <property type="project" value="UniProtKB-KW"/>
</dbReference>
<keyword evidence="3 10" id="KW-0732">Signal</keyword>
<keyword evidence="5" id="KW-0843">Virulence</keyword>
<dbReference type="SUPFAM" id="SSF50370">
    <property type="entry name" value="Ricin B-like lectins"/>
    <property type="match status" value="1"/>
</dbReference>
<dbReference type="InterPro" id="IPR003559">
    <property type="entry name" value="CDtoxinC"/>
</dbReference>